<keyword evidence="3" id="KW-1185">Reference proteome</keyword>
<feature type="domain" description="Ice-binding protein C-terminal" evidence="1">
    <location>
        <begin position="229"/>
        <end position="251"/>
    </location>
</feature>
<accession>A0ABW5E6I3</accession>
<evidence type="ECO:0000313" key="2">
    <source>
        <dbReference type="EMBL" id="MFD2276059.1"/>
    </source>
</evidence>
<proteinExistence type="predicted"/>
<dbReference type="RefSeq" id="WP_377095672.1">
    <property type="nucleotide sequence ID" value="NZ_JBHSJM010000001.1"/>
</dbReference>
<dbReference type="NCBIfam" id="TIGR02595">
    <property type="entry name" value="PEP_CTERM"/>
    <property type="match status" value="1"/>
</dbReference>
<dbReference type="EMBL" id="JBHUJC010000018">
    <property type="protein sequence ID" value="MFD2276059.1"/>
    <property type="molecule type" value="Genomic_DNA"/>
</dbReference>
<evidence type="ECO:0000259" key="1">
    <source>
        <dbReference type="Pfam" id="PF07589"/>
    </source>
</evidence>
<sequence length="252" mass="26336">MKKVLIPLVALGAALPSYGTIILDFSNFDPNTSVVTSGGFDTVSYGIVANDGTSDIYARLVSSEPATNYSGTSSNTGITLAKNDSITFTLSLYQDASYTNLYNPVASYDWSLMFADIEGGGSNGAHEKLTIATPGTYTLADNNFLSVTTDANGTTFSAQGQSTIANPQPGDTELTTTQAQGAVQYNITDLSQVTFTYAAINSNRTAYVYGGSLTFADGTPTTTTTVTTAVPEPSSTALLGLGGLALIMRRRK</sequence>
<gene>
    <name evidence="2" type="ORF">ACFSQZ_06240</name>
</gene>
<dbReference type="Proteomes" id="UP001597297">
    <property type="component" value="Unassembled WGS sequence"/>
</dbReference>
<organism evidence="2 3">
    <name type="scientific">Rubritalea spongiae</name>
    <dbReference type="NCBI Taxonomy" id="430797"/>
    <lineage>
        <taxon>Bacteria</taxon>
        <taxon>Pseudomonadati</taxon>
        <taxon>Verrucomicrobiota</taxon>
        <taxon>Verrucomicrobiia</taxon>
        <taxon>Verrucomicrobiales</taxon>
        <taxon>Rubritaleaceae</taxon>
        <taxon>Rubritalea</taxon>
    </lineage>
</organism>
<protein>
    <submittedName>
        <fullName evidence="2">PEP-CTERM sorting domain-containing protein</fullName>
    </submittedName>
</protein>
<dbReference type="InterPro" id="IPR013424">
    <property type="entry name" value="Ice-binding_C"/>
</dbReference>
<name>A0ABW5E6I3_9BACT</name>
<evidence type="ECO:0000313" key="3">
    <source>
        <dbReference type="Proteomes" id="UP001597297"/>
    </source>
</evidence>
<comment type="caution">
    <text evidence="2">The sequence shown here is derived from an EMBL/GenBank/DDBJ whole genome shotgun (WGS) entry which is preliminary data.</text>
</comment>
<reference evidence="3" key="1">
    <citation type="journal article" date="2019" name="Int. J. Syst. Evol. Microbiol.">
        <title>The Global Catalogue of Microorganisms (GCM) 10K type strain sequencing project: providing services to taxonomists for standard genome sequencing and annotation.</title>
        <authorList>
            <consortium name="The Broad Institute Genomics Platform"/>
            <consortium name="The Broad Institute Genome Sequencing Center for Infectious Disease"/>
            <person name="Wu L."/>
            <person name="Ma J."/>
        </authorList>
    </citation>
    <scope>NUCLEOTIDE SEQUENCE [LARGE SCALE GENOMIC DNA]</scope>
    <source>
        <strain evidence="3">JCM 16545</strain>
    </source>
</reference>
<dbReference type="Pfam" id="PF07589">
    <property type="entry name" value="PEP-CTERM"/>
    <property type="match status" value="1"/>
</dbReference>